<accession>A0ACB7ZS07</accession>
<dbReference type="EMBL" id="MU268949">
    <property type="protein sequence ID" value="KAH7903469.1"/>
    <property type="molecule type" value="Genomic_DNA"/>
</dbReference>
<dbReference type="Proteomes" id="UP000790377">
    <property type="component" value="Unassembled WGS sequence"/>
</dbReference>
<organism evidence="1 2">
    <name type="scientific">Hygrophoropsis aurantiaca</name>
    <dbReference type="NCBI Taxonomy" id="72124"/>
    <lineage>
        <taxon>Eukaryota</taxon>
        <taxon>Fungi</taxon>
        <taxon>Dikarya</taxon>
        <taxon>Basidiomycota</taxon>
        <taxon>Agaricomycotina</taxon>
        <taxon>Agaricomycetes</taxon>
        <taxon>Agaricomycetidae</taxon>
        <taxon>Boletales</taxon>
        <taxon>Coniophorineae</taxon>
        <taxon>Hygrophoropsidaceae</taxon>
        <taxon>Hygrophoropsis</taxon>
    </lineage>
</organism>
<comment type="caution">
    <text evidence="1">The sequence shown here is derived from an EMBL/GenBank/DDBJ whole genome shotgun (WGS) entry which is preliminary data.</text>
</comment>
<proteinExistence type="predicted"/>
<evidence type="ECO:0000313" key="1">
    <source>
        <dbReference type="EMBL" id="KAH7903469.1"/>
    </source>
</evidence>
<reference evidence="1" key="1">
    <citation type="journal article" date="2021" name="New Phytol.">
        <title>Evolutionary innovations through gain and loss of genes in the ectomycorrhizal Boletales.</title>
        <authorList>
            <person name="Wu G."/>
            <person name="Miyauchi S."/>
            <person name="Morin E."/>
            <person name="Kuo A."/>
            <person name="Drula E."/>
            <person name="Varga T."/>
            <person name="Kohler A."/>
            <person name="Feng B."/>
            <person name="Cao Y."/>
            <person name="Lipzen A."/>
            <person name="Daum C."/>
            <person name="Hundley H."/>
            <person name="Pangilinan J."/>
            <person name="Johnson J."/>
            <person name="Barry K."/>
            <person name="LaButti K."/>
            <person name="Ng V."/>
            <person name="Ahrendt S."/>
            <person name="Min B."/>
            <person name="Choi I.G."/>
            <person name="Park H."/>
            <person name="Plett J.M."/>
            <person name="Magnuson J."/>
            <person name="Spatafora J.W."/>
            <person name="Nagy L.G."/>
            <person name="Henrissat B."/>
            <person name="Grigoriev I.V."/>
            <person name="Yang Z.L."/>
            <person name="Xu J."/>
            <person name="Martin F.M."/>
        </authorList>
    </citation>
    <scope>NUCLEOTIDE SEQUENCE</scope>
    <source>
        <strain evidence="1">ATCC 28755</strain>
    </source>
</reference>
<gene>
    <name evidence="1" type="ORF">BJ138DRAFT_1131357</name>
</gene>
<keyword evidence="2" id="KW-1185">Reference proteome</keyword>
<name>A0ACB7ZS07_9AGAM</name>
<evidence type="ECO:0000313" key="2">
    <source>
        <dbReference type="Proteomes" id="UP000790377"/>
    </source>
</evidence>
<sequence>MLPSRLAAFICLTLASLATAACRRSALLHDKDTFTLYLYKGYDCTGTVLKHKSKPVDGVCRNLPVPTKNKKTGPNWNDRVRSLSVVLPPGASLKMFRDQYCKNEYGLVMAMPPDGWWAAPNMTREVKVYTELEGDEMITPESSRAEVAMRWGDSEMDFRSFLGTWSSRTSSRRRSPRR</sequence>
<protein>
    <submittedName>
        <fullName evidence="1">Uncharacterized protein</fullName>
    </submittedName>
</protein>